<feature type="compositionally biased region" description="Basic and acidic residues" evidence="1">
    <location>
        <begin position="167"/>
        <end position="177"/>
    </location>
</feature>
<feature type="compositionally biased region" description="Gly residues" evidence="1">
    <location>
        <begin position="406"/>
        <end position="415"/>
    </location>
</feature>
<feature type="compositionally biased region" description="Basic and acidic residues" evidence="1">
    <location>
        <begin position="294"/>
        <end position="309"/>
    </location>
</feature>
<dbReference type="GO" id="GO:0031012">
    <property type="term" value="C:extracellular matrix"/>
    <property type="evidence" value="ECO:0007669"/>
    <property type="project" value="TreeGrafter"/>
</dbReference>
<dbReference type="Proteomes" id="UP000789390">
    <property type="component" value="Unassembled WGS sequence"/>
</dbReference>
<evidence type="ECO:0008006" key="4">
    <source>
        <dbReference type="Google" id="ProtNLM"/>
    </source>
</evidence>
<accession>A0A8J2RFT1</accession>
<evidence type="ECO:0000313" key="2">
    <source>
        <dbReference type="EMBL" id="CAH0103694.1"/>
    </source>
</evidence>
<feature type="compositionally biased region" description="Low complexity" evidence="1">
    <location>
        <begin position="203"/>
        <end position="234"/>
    </location>
</feature>
<feature type="compositionally biased region" description="Gly residues" evidence="1">
    <location>
        <begin position="358"/>
        <end position="376"/>
    </location>
</feature>
<keyword evidence="3" id="KW-1185">Reference proteome</keyword>
<gene>
    <name evidence="2" type="ORF">DGAL_LOCUS6277</name>
</gene>
<feature type="compositionally biased region" description="Gly residues" evidence="1">
    <location>
        <begin position="280"/>
        <end position="289"/>
    </location>
</feature>
<dbReference type="GO" id="GO:0005615">
    <property type="term" value="C:extracellular space"/>
    <property type="evidence" value="ECO:0007669"/>
    <property type="project" value="TreeGrafter"/>
</dbReference>
<comment type="caution">
    <text evidence="2">The sequence shown here is derived from an EMBL/GenBank/DDBJ whole genome shotgun (WGS) entry which is preliminary data.</text>
</comment>
<dbReference type="PANTHER" id="PTHR24023:SF1082">
    <property type="entry name" value="COLLAGEN TRIPLE HELIX REPEAT"/>
    <property type="match status" value="1"/>
</dbReference>
<dbReference type="InterPro" id="IPR008160">
    <property type="entry name" value="Collagen"/>
</dbReference>
<proteinExistence type="predicted"/>
<dbReference type="InterPro" id="IPR050149">
    <property type="entry name" value="Collagen_superfamily"/>
</dbReference>
<protein>
    <recommendedName>
        <fullName evidence="4">Collagen iv alpha 1 chain</fullName>
    </recommendedName>
</protein>
<dbReference type="EMBL" id="CAKKLH010000112">
    <property type="protein sequence ID" value="CAH0103694.1"/>
    <property type="molecule type" value="Genomic_DNA"/>
</dbReference>
<dbReference type="AlphaFoldDB" id="A0A8J2RFT1"/>
<dbReference type="PANTHER" id="PTHR24023">
    <property type="entry name" value="COLLAGEN ALPHA"/>
    <property type="match status" value="1"/>
</dbReference>
<name>A0A8J2RFT1_9CRUS</name>
<organism evidence="2 3">
    <name type="scientific">Daphnia galeata</name>
    <dbReference type="NCBI Taxonomy" id="27404"/>
    <lineage>
        <taxon>Eukaryota</taxon>
        <taxon>Metazoa</taxon>
        <taxon>Ecdysozoa</taxon>
        <taxon>Arthropoda</taxon>
        <taxon>Crustacea</taxon>
        <taxon>Branchiopoda</taxon>
        <taxon>Diplostraca</taxon>
        <taxon>Cladocera</taxon>
        <taxon>Anomopoda</taxon>
        <taxon>Daphniidae</taxon>
        <taxon>Daphnia</taxon>
    </lineage>
</organism>
<reference evidence="2" key="1">
    <citation type="submission" date="2021-11" db="EMBL/GenBank/DDBJ databases">
        <authorList>
            <person name="Schell T."/>
        </authorList>
    </citation>
    <scope>NUCLEOTIDE SEQUENCE</scope>
    <source>
        <strain evidence="2">M5</strain>
    </source>
</reference>
<feature type="compositionally biased region" description="Low complexity" evidence="1">
    <location>
        <begin position="377"/>
        <end position="389"/>
    </location>
</feature>
<dbReference type="Pfam" id="PF01391">
    <property type="entry name" value="Collagen"/>
    <property type="match status" value="1"/>
</dbReference>
<sequence>MTLAYPTYDGEHSERTNYRLDSNVTVDDGWYAPVAMIFVPISKETAERRRIAIRPKRPGYASPPYWRNVNPWSLSSDAGYHSDSSNDNSPLSRLIDSIMETGAVYLPKKSVSNLETNAPAGAAIAQSRSPQAGTISVFTDKKKQGSFPWFNLAGNPGLPGSNGVDGVDGKNGKDGKDGIPGPFGPPGTKGETGSPGIDGRDGLPGSPGMIGPIGPPGLQGIQGLTGPLGPAGAPGENGVDGKNGRDGSDGMNGKDGTNGVAGPAGPVGSSGMDAKDGKNGQPGRGGPPGLVGVHGKDGRDGVDGKHGADGKQGLVGPPGTLGQDGKDGSYGQSGTPGQYGTDGKDGQAGNPGLVGSSGTPGFGGTGGQAGTGGLPGLPGLVGHPGVHGTAGLPGLPGESGIPGTAGASGAGGTPGTAGAPGTAGSAGTAGYTGAQGAQGEKKKENSLSPFQAFSQTGSSYLDGSRSQYWSGESAFTHRSTCSPVVRSSSNKSSNMKLLTSILLCFIALVSCKTNAYPMEDGSIPQADEENSKMSVDDEPMSWYKPIAVILKPATEKDLRERLNLSTRTTVNHPQPQATSFQQHLPWAYPSPWTPYFFRRNDDVQQQNNWFRNVDECNVDWQSNQRVSYMIGPAKSTPTLYIQRDPYCRHTIIEPPPPEPATRRVEMLDTADDEPKNCGSTVMGNL</sequence>
<feature type="compositionally biased region" description="Low complexity" evidence="1">
    <location>
        <begin position="416"/>
        <end position="438"/>
    </location>
</feature>
<dbReference type="OrthoDB" id="6381721at2759"/>
<evidence type="ECO:0000256" key="1">
    <source>
        <dbReference type="SAM" id="MobiDB-lite"/>
    </source>
</evidence>
<feature type="region of interest" description="Disordered" evidence="1">
    <location>
        <begin position="158"/>
        <end position="446"/>
    </location>
</feature>
<evidence type="ECO:0000313" key="3">
    <source>
        <dbReference type="Proteomes" id="UP000789390"/>
    </source>
</evidence>